<evidence type="ECO:0000256" key="3">
    <source>
        <dbReference type="ARBA" id="ARBA00022989"/>
    </source>
</evidence>
<evidence type="ECO:0000256" key="6">
    <source>
        <dbReference type="ARBA" id="ARBA00023315"/>
    </source>
</evidence>
<name>A0A8K0JMY9_9TREE</name>
<evidence type="ECO:0000313" key="9">
    <source>
        <dbReference type="Proteomes" id="UP000812966"/>
    </source>
</evidence>
<dbReference type="PANTHER" id="PTHR23063:SF60">
    <property type="entry name" value="LYSOPHOSPHATIDIC ACID:OLEOYL-COA ACYLTRANSFERASE 1"/>
    <property type="match status" value="1"/>
</dbReference>
<keyword evidence="1" id="KW-0808">Transferase</keyword>
<keyword evidence="2 7" id="KW-0812">Transmembrane</keyword>
<keyword evidence="9" id="KW-1185">Reference proteome</keyword>
<dbReference type="EMBL" id="JABELV010000060">
    <property type="protein sequence ID" value="KAG7544287.1"/>
    <property type="molecule type" value="Genomic_DNA"/>
</dbReference>
<protein>
    <recommendedName>
        <fullName evidence="10">Phospholipid/glycerol acyltransferase domain-containing protein</fullName>
    </recommendedName>
</protein>
<evidence type="ECO:0000313" key="8">
    <source>
        <dbReference type="EMBL" id="KAG7544287.1"/>
    </source>
</evidence>
<dbReference type="Proteomes" id="UP000812966">
    <property type="component" value="Unassembled WGS sequence"/>
</dbReference>
<proteinExistence type="predicted"/>
<dbReference type="GO" id="GO:0006629">
    <property type="term" value="P:lipid metabolic process"/>
    <property type="evidence" value="ECO:0007669"/>
    <property type="project" value="UniProtKB-KW"/>
</dbReference>
<keyword evidence="4" id="KW-0443">Lipid metabolism</keyword>
<keyword evidence="5 7" id="KW-0472">Membrane</keyword>
<keyword evidence="6" id="KW-0012">Acyltransferase</keyword>
<accession>A0A8K0JMY9</accession>
<evidence type="ECO:0000256" key="4">
    <source>
        <dbReference type="ARBA" id="ARBA00023098"/>
    </source>
</evidence>
<reference evidence="8" key="1">
    <citation type="submission" date="2020-04" db="EMBL/GenBank/DDBJ databases">
        <title>Analysis of mating type loci in Filobasidium floriforme.</title>
        <authorList>
            <person name="Nowrousian M."/>
        </authorList>
    </citation>
    <scope>NUCLEOTIDE SEQUENCE</scope>
    <source>
        <strain evidence="8">CBS 6242</strain>
    </source>
</reference>
<keyword evidence="3 7" id="KW-1133">Transmembrane helix</keyword>
<comment type="caution">
    <text evidence="8">The sequence shown here is derived from an EMBL/GenBank/DDBJ whole genome shotgun (WGS) entry which is preliminary data.</text>
</comment>
<evidence type="ECO:0000256" key="5">
    <source>
        <dbReference type="ARBA" id="ARBA00023136"/>
    </source>
</evidence>
<evidence type="ECO:0008006" key="10">
    <source>
        <dbReference type="Google" id="ProtNLM"/>
    </source>
</evidence>
<dbReference type="GO" id="GO:0016746">
    <property type="term" value="F:acyltransferase activity"/>
    <property type="evidence" value="ECO:0007669"/>
    <property type="project" value="UniProtKB-KW"/>
</dbReference>
<evidence type="ECO:0000256" key="2">
    <source>
        <dbReference type="ARBA" id="ARBA00022692"/>
    </source>
</evidence>
<dbReference type="AlphaFoldDB" id="A0A8K0JMY9"/>
<sequence length="421" mass="45624">MEKYSKWRDAGTGVQPFLPPVSSSGAPIPVLAYKSLAYIVATFKLAVLVVIGIAYALVVALPETLLGWDSGLIPLLLKWPAVTLLRLALLFMGYINISTEVVSTKRGRMKSNPAIRPVKGDLVVANWTSYIDIIYLAFRFSPTYALPVHAPPALDPSKSVSLTGRQTGTGSSNIDLPSISAVPSSPLLGYVPVGLLTMINLTGHTPAHTFATRFSGKDVKLYSLKDLCDKAPGPVVLFPEGTTTNGRGLLRSSEGLFGTEGWEVPVRQRGVWVCWFKHPPPSEFSPSATLSIPDSSSSTNPLSHLFHSLLCTMATRSLTARWLHPDCSPSSGDFLPSEILGLNTGSSSAQNKSVSRSAGNMQNDVLAQCLTLIMLQLGRAKQIGMGWEDKTAFLDFWREKNRRIAKASSKTAESARLKKRR</sequence>
<feature type="transmembrane region" description="Helical" evidence="7">
    <location>
        <begin position="81"/>
        <end position="102"/>
    </location>
</feature>
<dbReference type="PANTHER" id="PTHR23063">
    <property type="entry name" value="PHOSPHOLIPID ACYLTRANSFERASE"/>
    <property type="match status" value="1"/>
</dbReference>
<evidence type="ECO:0000256" key="1">
    <source>
        <dbReference type="ARBA" id="ARBA00022679"/>
    </source>
</evidence>
<evidence type="ECO:0000256" key="7">
    <source>
        <dbReference type="SAM" id="Phobius"/>
    </source>
</evidence>
<feature type="transmembrane region" description="Helical" evidence="7">
    <location>
        <begin position="36"/>
        <end position="61"/>
    </location>
</feature>
<organism evidence="8 9">
    <name type="scientific">Filobasidium floriforme</name>
    <dbReference type="NCBI Taxonomy" id="5210"/>
    <lineage>
        <taxon>Eukaryota</taxon>
        <taxon>Fungi</taxon>
        <taxon>Dikarya</taxon>
        <taxon>Basidiomycota</taxon>
        <taxon>Agaricomycotina</taxon>
        <taxon>Tremellomycetes</taxon>
        <taxon>Filobasidiales</taxon>
        <taxon>Filobasidiaceae</taxon>
        <taxon>Filobasidium</taxon>
    </lineage>
</organism>
<gene>
    <name evidence="8" type="ORF">FFLO_03326</name>
</gene>